<evidence type="ECO:0000259" key="15">
    <source>
        <dbReference type="PROSITE" id="PS51686"/>
    </source>
</evidence>
<dbReference type="GO" id="GO:0005762">
    <property type="term" value="C:mitochondrial large ribosomal subunit"/>
    <property type="evidence" value="ECO:0007669"/>
    <property type="project" value="TreeGrafter"/>
</dbReference>
<dbReference type="AlphaFoldDB" id="A0AAD1QYK7"/>
<feature type="domain" description="SAM-dependent MTase RsmB/NOP-type" evidence="15">
    <location>
        <begin position="32"/>
        <end position="324"/>
    </location>
</feature>
<reference evidence="16" key="1">
    <citation type="submission" date="2022-03" db="EMBL/GenBank/DDBJ databases">
        <authorList>
            <person name="Alioto T."/>
            <person name="Alioto T."/>
            <person name="Gomez Garrido J."/>
        </authorList>
    </citation>
    <scope>NUCLEOTIDE SEQUENCE</scope>
</reference>
<evidence type="ECO:0000256" key="10">
    <source>
        <dbReference type="ARBA" id="ARBA00049906"/>
    </source>
</evidence>
<evidence type="ECO:0000256" key="4">
    <source>
        <dbReference type="ARBA" id="ARBA00022679"/>
    </source>
</evidence>
<evidence type="ECO:0000256" key="11">
    <source>
        <dbReference type="ARBA" id="ARBA00050027"/>
    </source>
</evidence>
<dbReference type="FunFam" id="3.40.50.150:FF:000055">
    <property type="entry name" value="5-methylcytosine rRNA methyltransferase NSUN4"/>
    <property type="match status" value="1"/>
</dbReference>
<dbReference type="Proteomes" id="UP001295444">
    <property type="component" value="Chromosome 01"/>
</dbReference>
<sequence length="324" mass="36529">MGRLQKQVCQLVLNYFEKIYTKELGKTWTSVREILTTPEIWQYAVMLNNFASPWELEKQLHFKGYRLLFKKVLSQRTEALKCYVNKNPGKFPSQRHQTGKLKDYYILNASSLLPVLALDVKDGERVLDMCAAPGGKSVALLQSALPGCLHCNEPESHRSRRLKQTLESFVPKTHMNIISNFGLDGRLIGEHCPQMYHKVLVDAPCSNDRSWLFSSDIEQAATRISQRKMLPAIQTELLRSAIRALHPGGSLVYSTCTLSRAENSHVIDRILTSCSDVKPVDLSDLATALSHEFSFASDIPHGLLVLPHVGKSWGPMFVAKLRKL</sequence>
<comment type="similarity">
    <text evidence="14">Belongs to the class I-like SAM-binding methyltransferase superfamily. RsmB/NOP family.</text>
</comment>
<evidence type="ECO:0000256" key="2">
    <source>
        <dbReference type="ARBA" id="ARBA00022552"/>
    </source>
</evidence>
<dbReference type="InterPro" id="IPR023267">
    <property type="entry name" value="RCMT"/>
</dbReference>
<dbReference type="Pfam" id="PF01189">
    <property type="entry name" value="Methyltr_RsmB-F"/>
    <property type="match status" value="1"/>
</dbReference>
<evidence type="ECO:0000256" key="5">
    <source>
        <dbReference type="ARBA" id="ARBA00022691"/>
    </source>
</evidence>
<evidence type="ECO:0000256" key="13">
    <source>
        <dbReference type="ARBA" id="ARBA00055836"/>
    </source>
</evidence>
<evidence type="ECO:0000256" key="8">
    <source>
        <dbReference type="ARBA" id="ARBA00042050"/>
    </source>
</evidence>
<dbReference type="InterPro" id="IPR001678">
    <property type="entry name" value="MeTrfase_RsmB-F_NOP2_dom"/>
</dbReference>
<gene>
    <name evidence="16" type="ORF">PECUL_23A013872</name>
</gene>
<comment type="subcellular location">
    <subcellularLocation>
        <location evidence="1">Mitochondrion</location>
    </subcellularLocation>
</comment>
<dbReference type="Gene3D" id="6.20.240.40">
    <property type="match status" value="1"/>
</dbReference>
<dbReference type="PANTHER" id="PTHR22808">
    <property type="entry name" value="NCL1 YEAST -RELATED NOL1/NOP2/FMU SUN DOMAIN-CONTAINING"/>
    <property type="match status" value="1"/>
</dbReference>
<dbReference type="PROSITE" id="PS51686">
    <property type="entry name" value="SAM_MT_RSMB_NOP"/>
    <property type="match status" value="1"/>
</dbReference>
<evidence type="ECO:0000256" key="1">
    <source>
        <dbReference type="ARBA" id="ARBA00004173"/>
    </source>
</evidence>
<comment type="function">
    <text evidence="13">Mitochondrial RNA cytosine C(5)-methyltransferase that methylates cytosine to 5-methylcytosine (m5C) in various RNAs, such as rRNAs, mRNAs and some long non-coding RNAs (lncRNAs). Involved in mitochondrial ribosome small subunit (SSU) maturation by catalyzing methylation of mitochondrial 12S rRNA.</text>
</comment>
<dbReference type="EMBL" id="OW240912">
    <property type="protein sequence ID" value="CAH2219530.1"/>
    <property type="molecule type" value="Genomic_DNA"/>
</dbReference>
<evidence type="ECO:0000256" key="9">
    <source>
        <dbReference type="ARBA" id="ARBA00049302"/>
    </source>
</evidence>
<comment type="caution">
    <text evidence="14">Lacks conserved residue(s) required for the propagation of feature annotation.</text>
</comment>
<dbReference type="PRINTS" id="PR02008">
    <property type="entry name" value="RCMTFAMILY"/>
</dbReference>
<keyword evidence="5 14" id="KW-0949">S-adenosyl-L-methionine</keyword>
<feature type="binding site" evidence="14">
    <location>
        <begin position="130"/>
        <end position="136"/>
    </location>
    <ligand>
        <name>S-adenosyl-L-methionine</name>
        <dbReference type="ChEBI" id="CHEBI:59789"/>
    </ligand>
</feature>
<comment type="catalytic activity">
    <reaction evidence="9">
        <text>a cytidine in rRNA + S-adenosyl-L-methionine = a 5-methylcytidine in rRNA + S-adenosyl-L-homocysteine + H(+)</text>
        <dbReference type="Rhea" id="RHEA:61484"/>
        <dbReference type="Rhea" id="RHEA-COMP:15836"/>
        <dbReference type="Rhea" id="RHEA-COMP:15837"/>
        <dbReference type="ChEBI" id="CHEBI:15378"/>
        <dbReference type="ChEBI" id="CHEBI:57856"/>
        <dbReference type="ChEBI" id="CHEBI:59789"/>
        <dbReference type="ChEBI" id="CHEBI:74483"/>
        <dbReference type="ChEBI" id="CHEBI:82748"/>
    </reaction>
</comment>
<dbReference type="Gene3D" id="3.40.50.150">
    <property type="entry name" value="Vaccinia Virus protein VP39"/>
    <property type="match status" value="1"/>
</dbReference>
<feature type="binding site" evidence="14">
    <location>
        <position position="202"/>
    </location>
    <ligand>
        <name>S-adenosyl-L-methionine</name>
        <dbReference type="ChEBI" id="CHEBI:59789"/>
    </ligand>
</feature>
<keyword evidence="7" id="KW-0496">Mitochondrion</keyword>
<dbReference type="InterPro" id="IPR049560">
    <property type="entry name" value="MeTrfase_RsmB-F_NOP2_cat"/>
</dbReference>
<dbReference type="InterPro" id="IPR029063">
    <property type="entry name" value="SAM-dependent_MTases_sf"/>
</dbReference>
<proteinExistence type="inferred from homology"/>
<accession>A0AAD1QYK7</accession>
<evidence type="ECO:0000256" key="14">
    <source>
        <dbReference type="PROSITE-ProRule" id="PRU01023"/>
    </source>
</evidence>
<evidence type="ECO:0000256" key="6">
    <source>
        <dbReference type="ARBA" id="ARBA00022884"/>
    </source>
</evidence>
<name>A0AAD1QYK7_PELCU</name>
<feature type="active site" description="Nucleophile" evidence="14">
    <location>
        <position position="256"/>
    </location>
</feature>
<evidence type="ECO:0000256" key="7">
    <source>
        <dbReference type="ARBA" id="ARBA00023128"/>
    </source>
</evidence>
<dbReference type="GO" id="GO:0031167">
    <property type="term" value="P:rRNA methylation"/>
    <property type="evidence" value="ECO:0007669"/>
    <property type="project" value="TreeGrafter"/>
</dbReference>
<feature type="binding site" evidence="14">
    <location>
        <position position="153"/>
    </location>
    <ligand>
        <name>S-adenosyl-L-methionine</name>
        <dbReference type="ChEBI" id="CHEBI:59789"/>
    </ligand>
</feature>
<dbReference type="SUPFAM" id="SSF53335">
    <property type="entry name" value="S-adenosyl-L-methionine-dependent methyltransferases"/>
    <property type="match status" value="1"/>
</dbReference>
<keyword evidence="2" id="KW-0698">rRNA processing</keyword>
<keyword evidence="6 14" id="KW-0694">RNA-binding</keyword>
<evidence type="ECO:0000313" key="16">
    <source>
        <dbReference type="EMBL" id="CAH2219530.1"/>
    </source>
</evidence>
<protein>
    <recommendedName>
        <fullName evidence="11">5-cytosine rRNA methyltransferase NSUN4</fullName>
    </recommendedName>
    <alternativeName>
        <fullName evidence="12">5-cytosine tRNA methyltransferase NSUN4</fullName>
    </alternativeName>
    <alternativeName>
        <fullName evidence="8">NOL1/NOP2/Sun domain family member 4</fullName>
    </alternativeName>
</protein>
<evidence type="ECO:0000256" key="3">
    <source>
        <dbReference type="ARBA" id="ARBA00022603"/>
    </source>
</evidence>
<evidence type="ECO:0000313" key="17">
    <source>
        <dbReference type="Proteomes" id="UP001295444"/>
    </source>
</evidence>
<comment type="catalytic activity">
    <reaction evidence="10">
        <text>a cytidine in mRNA + S-adenosyl-L-methionine = a 5-methylcytidine in mRNA + S-adenosyl-L-homocysteine + H(+)</text>
        <dbReference type="Rhea" id="RHEA:61464"/>
        <dbReference type="Rhea" id="RHEA-COMP:15145"/>
        <dbReference type="Rhea" id="RHEA-COMP:15826"/>
        <dbReference type="ChEBI" id="CHEBI:15378"/>
        <dbReference type="ChEBI" id="CHEBI:57856"/>
        <dbReference type="ChEBI" id="CHEBI:59789"/>
        <dbReference type="ChEBI" id="CHEBI:74483"/>
        <dbReference type="ChEBI" id="CHEBI:82748"/>
    </reaction>
</comment>
<dbReference type="PANTHER" id="PTHR22808:SF8">
    <property type="entry name" value="TRNA (CYTOSINE(34)-C(5))-METHYLTRANSFERASE, MITOCHONDRIAL"/>
    <property type="match status" value="1"/>
</dbReference>
<evidence type="ECO:0000256" key="12">
    <source>
        <dbReference type="ARBA" id="ARBA00050049"/>
    </source>
</evidence>
<dbReference type="GO" id="GO:0003723">
    <property type="term" value="F:RNA binding"/>
    <property type="evidence" value="ECO:0007669"/>
    <property type="project" value="UniProtKB-UniRule"/>
</dbReference>
<organism evidence="16 17">
    <name type="scientific">Pelobates cultripes</name>
    <name type="common">Western spadefoot toad</name>
    <dbReference type="NCBI Taxonomy" id="61616"/>
    <lineage>
        <taxon>Eukaryota</taxon>
        <taxon>Metazoa</taxon>
        <taxon>Chordata</taxon>
        <taxon>Craniata</taxon>
        <taxon>Vertebrata</taxon>
        <taxon>Euteleostomi</taxon>
        <taxon>Amphibia</taxon>
        <taxon>Batrachia</taxon>
        <taxon>Anura</taxon>
        <taxon>Pelobatoidea</taxon>
        <taxon>Pelobatidae</taxon>
        <taxon>Pelobates</taxon>
    </lineage>
</organism>
<dbReference type="GO" id="GO:0008173">
    <property type="term" value="F:RNA methyltransferase activity"/>
    <property type="evidence" value="ECO:0007669"/>
    <property type="project" value="InterPro"/>
</dbReference>
<keyword evidence="3 14" id="KW-0489">Methyltransferase</keyword>
<keyword evidence="4 14" id="KW-0808">Transferase</keyword>
<keyword evidence="17" id="KW-1185">Reference proteome</keyword>